<dbReference type="InterPro" id="IPR047192">
    <property type="entry name" value="Euk_RPA1_DBD_C"/>
</dbReference>
<dbReference type="CDD" id="cd04476">
    <property type="entry name" value="RPA1_DBD_C"/>
    <property type="match status" value="1"/>
</dbReference>
<dbReference type="PANTHER" id="PTHR47165:SF4">
    <property type="entry name" value="OS03G0429900 PROTEIN"/>
    <property type="match status" value="1"/>
</dbReference>
<evidence type="ECO:0000256" key="3">
    <source>
        <dbReference type="ARBA" id="ARBA00022771"/>
    </source>
</evidence>
<dbReference type="PANTHER" id="PTHR47165">
    <property type="entry name" value="OS03G0429900 PROTEIN"/>
    <property type="match status" value="1"/>
</dbReference>
<evidence type="ECO:0000256" key="1">
    <source>
        <dbReference type="ARBA" id="ARBA00005690"/>
    </source>
</evidence>
<dbReference type="Gene3D" id="2.40.50.140">
    <property type="entry name" value="Nucleic acid-binding proteins"/>
    <property type="match status" value="1"/>
</dbReference>
<name>A0ABU6QNF9_9FABA</name>
<accession>A0ABU6QNF9</accession>
<evidence type="ECO:0000256" key="4">
    <source>
        <dbReference type="ARBA" id="ARBA00022833"/>
    </source>
</evidence>
<comment type="similarity">
    <text evidence="1">Belongs to the replication factor A protein 1 family.</text>
</comment>
<dbReference type="InterPro" id="IPR013955">
    <property type="entry name" value="Rep_factor-A_C"/>
</dbReference>
<evidence type="ECO:0000259" key="6">
    <source>
        <dbReference type="Pfam" id="PF08646"/>
    </source>
</evidence>
<dbReference type="SUPFAM" id="SSF50249">
    <property type="entry name" value="Nucleic acid-binding proteins"/>
    <property type="match status" value="1"/>
</dbReference>
<protein>
    <recommendedName>
        <fullName evidence="6">Replication factor A C-terminal domain-containing protein</fullName>
    </recommendedName>
</protein>
<gene>
    <name evidence="7" type="ORF">PIB30_070158</name>
</gene>
<evidence type="ECO:0000256" key="2">
    <source>
        <dbReference type="ARBA" id="ARBA00022723"/>
    </source>
</evidence>
<organism evidence="7 8">
    <name type="scientific">Stylosanthes scabra</name>
    <dbReference type="NCBI Taxonomy" id="79078"/>
    <lineage>
        <taxon>Eukaryota</taxon>
        <taxon>Viridiplantae</taxon>
        <taxon>Streptophyta</taxon>
        <taxon>Embryophyta</taxon>
        <taxon>Tracheophyta</taxon>
        <taxon>Spermatophyta</taxon>
        <taxon>Magnoliopsida</taxon>
        <taxon>eudicotyledons</taxon>
        <taxon>Gunneridae</taxon>
        <taxon>Pentapetalae</taxon>
        <taxon>rosids</taxon>
        <taxon>fabids</taxon>
        <taxon>Fabales</taxon>
        <taxon>Fabaceae</taxon>
        <taxon>Papilionoideae</taxon>
        <taxon>50 kb inversion clade</taxon>
        <taxon>dalbergioids sensu lato</taxon>
        <taxon>Dalbergieae</taxon>
        <taxon>Pterocarpus clade</taxon>
        <taxon>Stylosanthes</taxon>
    </lineage>
</organism>
<evidence type="ECO:0000313" key="8">
    <source>
        <dbReference type="Proteomes" id="UP001341840"/>
    </source>
</evidence>
<dbReference type="EMBL" id="JASCZI010000784">
    <property type="protein sequence ID" value="MED6113378.1"/>
    <property type="molecule type" value="Genomic_DNA"/>
</dbReference>
<dbReference type="Proteomes" id="UP001341840">
    <property type="component" value="Unassembled WGS sequence"/>
</dbReference>
<sequence length="231" mass="25762">MLYITLHPENKCIACEIEDFDVGKHDWCFIACHDCHKKCKNVDDHFYYDNCNKPPEKVELRYKLFAYVSDHSGSMCVVLCDTEATQIVGLNAEKVRNLNKEGDDDSYPAVFKKALEKKVLLRISIKSGNISGTKFVYSLCHAEPWCAFHVEENTASIGCSSDVIPLGSLDSVQPGQESVNESKTVTSSKARGRRINSGVLGEVAIDLEEIPLGQLSTTKRARVSIKKEENN</sequence>
<keyword evidence="2" id="KW-0479">Metal-binding</keyword>
<keyword evidence="4" id="KW-0862">Zinc</keyword>
<comment type="caution">
    <text evidence="7">The sequence shown here is derived from an EMBL/GenBank/DDBJ whole genome shotgun (WGS) entry which is preliminary data.</text>
</comment>
<keyword evidence="8" id="KW-1185">Reference proteome</keyword>
<evidence type="ECO:0000256" key="5">
    <source>
        <dbReference type="ARBA" id="ARBA00023125"/>
    </source>
</evidence>
<dbReference type="InterPro" id="IPR012340">
    <property type="entry name" value="NA-bd_OB-fold"/>
</dbReference>
<dbReference type="Pfam" id="PF08646">
    <property type="entry name" value="Rep_fac-A_C"/>
    <property type="match status" value="1"/>
</dbReference>
<proteinExistence type="inferred from homology"/>
<keyword evidence="5" id="KW-0238">DNA-binding</keyword>
<keyword evidence="3" id="KW-0863">Zinc-finger</keyword>
<reference evidence="7 8" key="1">
    <citation type="journal article" date="2023" name="Plants (Basel)">
        <title>Bridging the Gap: Combining Genomics and Transcriptomics Approaches to Understand Stylosanthes scabra, an Orphan Legume from the Brazilian Caatinga.</title>
        <authorList>
            <person name="Ferreira-Neto J.R.C."/>
            <person name="da Silva M.D."/>
            <person name="Binneck E."/>
            <person name="de Melo N.F."/>
            <person name="da Silva R.H."/>
            <person name="de Melo A.L.T.M."/>
            <person name="Pandolfi V."/>
            <person name="Bustamante F.O."/>
            <person name="Brasileiro-Vidal A.C."/>
            <person name="Benko-Iseppon A.M."/>
        </authorList>
    </citation>
    <scope>NUCLEOTIDE SEQUENCE [LARGE SCALE GENOMIC DNA]</scope>
    <source>
        <tissue evidence="7">Leaves</tissue>
    </source>
</reference>
<feature type="domain" description="Replication factor A C-terminal" evidence="6">
    <location>
        <begin position="24"/>
        <end position="130"/>
    </location>
</feature>
<evidence type="ECO:0000313" key="7">
    <source>
        <dbReference type="EMBL" id="MED6113378.1"/>
    </source>
</evidence>